<sequence>MPLNAAFAKYCAVQTGEAQVTAADAGGAVIRPLAEARAAVAASVLSRVRVITEKSWTQRCTWPASSWPTPCDASSLCAADAPGS</sequence>
<evidence type="ECO:0000313" key="2">
    <source>
        <dbReference type="Proteomes" id="UP000194266"/>
    </source>
</evidence>
<dbReference type="Proteomes" id="UP000194266">
    <property type="component" value="Unassembled WGS sequence"/>
</dbReference>
<reference evidence="1 2" key="1">
    <citation type="submission" date="2016-12" db="EMBL/GenBank/DDBJ databases">
        <title>Genome Mining:The Detection of Biosynthetic Gene Clusters to Aid in the Expression of Curamycin A produced by Streptomyces sp. strain CZA14.</title>
        <authorList>
            <person name="Durrell K.A."/>
            <person name="Kirby B.M."/>
            <person name="Khan W."/>
            <person name="Mthethwa T."/>
            <person name="Le Roes-Hill M."/>
        </authorList>
    </citation>
    <scope>NUCLEOTIDE SEQUENCE [LARGE SCALE GENOMIC DNA]</scope>
    <source>
        <strain evidence="1 2">CZA14</strain>
    </source>
</reference>
<gene>
    <name evidence="1" type="ORF">OQI_13015</name>
</gene>
<accession>A0ABX3YKN3</accession>
<name>A0ABX3YKN3_9ACTN</name>
<keyword evidence="2" id="KW-1185">Reference proteome</keyword>
<protein>
    <submittedName>
        <fullName evidence="1">Uncharacterized protein</fullName>
    </submittedName>
</protein>
<proteinExistence type="predicted"/>
<organism evidence="1 2">
    <name type="scientific">Streptomyces pharetrae CZA14</name>
    <dbReference type="NCBI Taxonomy" id="1144883"/>
    <lineage>
        <taxon>Bacteria</taxon>
        <taxon>Bacillati</taxon>
        <taxon>Actinomycetota</taxon>
        <taxon>Actinomycetes</taxon>
        <taxon>Kitasatosporales</taxon>
        <taxon>Streptomycetaceae</taxon>
        <taxon>Streptomyces</taxon>
    </lineage>
</organism>
<dbReference type="EMBL" id="MRYD01000054">
    <property type="protein sequence ID" value="OSZ60051.1"/>
    <property type="molecule type" value="Genomic_DNA"/>
</dbReference>
<evidence type="ECO:0000313" key="1">
    <source>
        <dbReference type="EMBL" id="OSZ60051.1"/>
    </source>
</evidence>
<comment type="caution">
    <text evidence="1">The sequence shown here is derived from an EMBL/GenBank/DDBJ whole genome shotgun (WGS) entry which is preliminary data.</text>
</comment>